<dbReference type="SUPFAM" id="SSF57716">
    <property type="entry name" value="Glucocorticoid receptor-like (DNA-binding domain)"/>
    <property type="match status" value="1"/>
</dbReference>
<dbReference type="PROSITE" id="PS50950">
    <property type="entry name" value="ZF_THAP"/>
    <property type="match status" value="1"/>
</dbReference>
<evidence type="ECO:0000256" key="1">
    <source>
        <dbReference type="ARBA" id="ARBA00022723"/>
    </source>
</evidence>
<organism evidence="7 8">
    <name type="scientific">Brenthis ino</name>
    <name type="common">lesser marbled fritillary</name>
    <dbReference type="NCBI Taxonomy" id="405034"/>
    <lineage>
        <taxon>Eukaryota</taxon>
        <taxon>Metazoa</taxon>
        <taxon>Ecdysozoa</taxon>
        <taxon>Arthropoda</taxon>
        <taxon>Hexapoda</taxon>
        <taxon>Insecta</taxon>
        <taxon>Pterygota</taxon>
        <taxon>Neoptera</taxon>
        <taxon>Endopterygota</taxon>
        <taxon>Lepidoptera</taxon>
        <taxon>Glossata</taxon>
        <taxon>Ditrysia</taxon>
        <taxon>Papilionoidea</taxon>
        <taxon>Nymphalidae</taxon>
        <taxon>Heliconiinae</taxon>
        <taxon>Argynnini</taxon>
        <taxon>Brenthis</taxon>
    </lineage>
</organism>
<dbReference type="Pfam" id="PF05485">
    <property type="entry name" value="THAP"/>
    <property type="match status" value="1"/>
</dbReference>
<evidence type="ECO:0000256" key="4">
    <source>
        <dbReference type="ARBA" id="ARBA00023125"/>
    </source>
</evidence>
<keyword evidence="4 5" id="KW-0238">DNA-binding</keyword>
<dbReference type="GO" id="GO:0003677">
    <property type="term" value="F:DNA binding"/>
    <property type="evidence" value="ECO:0007669"/>
    <property type="project" value="UniProtKB-UniRule"/>
</dbReference>
<evidence type="ECO:0000256" key="2">
    <source>
        <dbReference type="ARBA" id="ARBA00022771"/>
    </source>
</evidence>
<protein>
    <recommendedName>
        <fullName evidence="6">THAP-type domain-containing protein</fullName>
    </recommendedName>
</protein>
<dbReference type="GO" id="GO:0008270">
    <property type="term" value="F:zinc ion binding"/>
    <property type="evidence" value="ECO:0007669"/>
    <property type="project" value="UniProtKB-KW"/>
</dbReference>
<evidence type="ECO:0000313" key="7">
    <source>
        <dbReference type="EMBL" id="CAH0730568.1"/>
    </source>
</evidence>
<gene>
    <name evidence="7" type="ORF">BINO364_LOCUS15537</name>
</gene>
<evidence type="ECO:0000256" key="3">
    <source>
        <dbReference type="ARBA" id="ARBA00022833"/>
    </source>
</evidence>
<evidence type="ECO:0000256" key="5">
    <source>
        <dbReference type="PROSITE-ProRule" id="PRU00309"/>
    </source>
</evidence>
<dbReference type="Proteomes" id="UP000838878">
    <property type="component" value="Chromosome 8"/>
</dbReference>
<keyword evidence="1" id="KW-0479">Metal-binding</keyword>
<dbReference type="InterPro" id="IPR006612">
    <property type="entry name" value="THAP_Znf"/>
</dbReference>
<dbReference type="EMBL" id="OV170228">
    <property type="protein sequence ID" value="CAH0730568.1"/>
    <property type="molecule type" value="Genomic_DNA"/>
</dbReference>
<keyword evidence="8" id="KW-1185">Reference proteome</keyword>
<reference evidence="7" key="1">
    <citation type="submission" date="2021-12" db="EMBL/GenBank/DDBJ databases">
        <authorList>
            <person name="Martin H S."/>
        </authorList>
    </citation>
    <scope>NUCLEOTIDE SEQUENCE</scope>
</reference>
<proteinExistence type="predicted"/>
<accession>A0A8J9VUS2</accession>
<feature type="non-terminal residue" evidence="7">
    <location>
        <position position="202"/>
    </location>
</feature>
<dbReference type="AlphaFoldDB" id="A0A8J9VUS2"/>
<dbReference type="OrthoDB" id="7683421at2759"/>
<feature type="domain" description="THAP-type" evidence="6">
    <location>
        <begin position="1"/>
        <end position="83"/>
    </location>
</feature>
<keyword evidence="3" id="KW-0862">Zinc</keyword>
<evidence type="ECO:0000313" key="8">
    <source>
        <dbReference type="Proteomes" id="UP000838878"/>
    </source>
</evidence>
<name>A0A8J9VUS2_9NEOP</name>
<evidence type="ECO:0000259" key="6">
    <source>
        <dbReference type="PROSITE" id="PS50950"/>
    </source>
</evidence>
<keyword evidence="2 5" id="KW-0863">Zinc-finger</keyword>
<sequence>MGGKRVCEVCGINESRRGGFFGSFPLDENRCRALVMLVGKKDLVFLPIEKLHKLRSVCGDHFEKRDFNKKGNRLKKRAYPKLNLLAAPLPDEVLREFPFHVASKTAPLHSGTSKQQNATVDEHILNGSNEIPLEVKELCAVSFLATGSYQRIVGITHNLPQRTTSRCIRQVVDALNHPAIMAKWIVFPKTRQDRGCKTRVSE</sequence>